<evidence type="ECO:0000259" key="3">
    <source>
        <dbReference type="PROSITE" id="PS51737"/>
    </source>
</evidence>
<dbReference type="GO" id="GO:0000150">
    <property type="term" value="F:DNA strand exchange activity"/>
    <property type="evidence" value="ECO:0007669"/>
    <property type="project" value="InterPro"/>
</dbReference>
<evidence type="ECO:0000256" key="1">
    <source>
        <dbReference type="SAM" id="Coils"/>
    </source>
</evidence>
<name>A0A1G1YLP0_9BACT</name>
<dbReference type="InterPro" id="IPR025827">
    <property type="entry name" value="Zn_ribbon_recom_dom"/>
</dbReference>
<dbReference type="PROSITE" id="PS51736">
    <property type="entry name" value="RECOMBINASES_3"/>
    <property type="match status" value="1"/>
</dbReference>
<reference evidence="4 5" key="1">
    <citation type="journal article" date="2016" name="Nat. Commun.">
        <title>Thousands of microbial genomes shed light on interconnected biogeochemical processes in an aquifer system.</title>
        <authorList>
            <person name="Anantharaman K."/>
            <person name="Brown C.T."/>
            <person name="Hug L.A."/>
            <person name="Sharon I."/>
            <person name="Castelle C.J."/>
            <person name="Probst A.J."/>
            <person name="Thomas B.C."/>
            <person name="Singh A."/>
            <person name="Wilkins M.J."/>
            <person name="Karaoz U."/>
            <person name="Brodie E.L."/>
            <person name="Williams K.H."/>
            <person name="Hubbard S.S."/>
            <person name="Banfield J.F."/>
        </authorList>
    </citation>
    <scope>NUCLEOTIDE SEQUENCE [LARGE SCALE GENOMIC DNA]</scope>
</reference>
<dbReference type="Gene3D" id="3.40.50.1390">
    <property type="entry name" value="Resolvase, N-terminal catalytic domain"/>
    <property type="match status" value="1"/>
</dbReference>
<evidence type="ECO:0000259" key="2">
    <source>
        <dbReference type="PROSITE" id="PS51736"/>
    </source>
</evidence>
<dbReference type="InterPro" id="IPR050639">
    <property type="entry name" value="SSR_resolvase"/>
</dbReference>
<dbReference type="AlphaFoldDB" id="A0A1G1YLP0"/>
<dbReference type="InterPro" id="IPR038109">
    <property type="entry name" value="DNA_bind_recomb_sf"/>
</dbReference>
<dbReference type="InterPro" id="IPR006119">
    <property type="entry name" value="Resolv_N"/>
</dbReference>
<dbReference type="CDD" id="cd00338">
    <property type="entry name" value="Ser_Recombinase"/>
    <property type="match status" value="1"/>
</dbReference>
<dbReference type="Proteomes" id="UP000178122">
    <property type="component" value="Unassembled WGS sequence"/>
</dbReference>
<dbReference type="PROSITE" id="PS51737">
    <property type="entry name" value="RECOMBINASE_DNA_BIND"/>
    <property type="match status" value="1"/>
</dbReference>
<protein>
    <recommendedName>
        <fullName evidence="6">Recombinase domain-containing protein</fullName>
    </recommendedName>
</protein>
<accession>A0A1G1YLP0</accession>
<dbReference type="Pfam" id="PF00239">
    <property type="entry name" value="Resolvase"/>
    <property type="match status" value="1"/>
</dbReference>
<sequence>MVRADVFRRFFGSFHRRGGAALAGGAGSFSPPLAAAKTVRTILRILHQRGNFKVSVVASLRSATISYSILGAKTNWRFRILRKEIFNGNFMKYIIYARKSTEDEDRQILSIEAQLFELREFAAKEKLEIVASFQEAKTAKEPGRIKFAEMLSFLEQGKADGIISWHPDRLARNSVDGGKIIHFVDKGHIKSLKFPTFWFEPTPQGLFMLNIAFGQSKYFVDSLRENVKRGLRQKVRRGEWPGKAPLGYLNDRNTRKMAVNKDAASFVKKSFEMYSTGKYTLLQIRNFLRENDIRSNTDWPISISMVQNMLTNHLYYGAMVYKGEYHLATHEPIISKKLFDKCQEVMVKRGKQKEIRKHYFAFLGLMKCASCGCSITAEKQKGHNYYRCTKKKEPCQEKHYLREESLAKQIKTFLQKVSLSSRDTKKVLAELEKDGVREREESAAIVQNLKTQLTEIETKLEKLLDAYLGEVISATDYKARKEKLLSQKIELGEKIRDFEQKGLSRLEPAREFVLSLNQAQKLVTSKNYPEMTTFLKNIGSNHILRNRQFVFAPKIEYEMVAERSKATTETLKFPRWCG</sequence>
<dbReference type="Pfam" id="PF13408">
    <property type="entry name" value="Zn_ribbon_recom"/>
    <property type="match status" value="1"/>
</dbReference>
<evidence type="ECO:0000313" key="5">
    <source>
        <dbReference type="Proteomes" id="UP000178122"/>
    </source>
</evidence>
<organism evidence="4 5">
    <name type="scientific">Candidatus Buchananbacteria bacterium RIFCSPLOWO2_01_FULL_40_23b</name>
    <dbReference type="NCBI Taxonomy" id="1797544"/>
    <lineage>
        <taxon>Bacteria</taxon>
        <taxon>Candidatus Buchananiibacteriota</taxon>
    </lineage>
</organism>
<comment type="caution">
    <text evidence="4">The sequence shown here is derived from an EMBL/GenBank/DDBJ whole genome shotgun (WGS) entry which is preliminary data.</text>
</comment>
<dbReference type="SMART" id="SM00857">
    <property type="entry name" value="Resolvase"/>
    <property type="match status" value="1"/>
</dbReference>
<proteinExistence type="predicted"/>
<feature type="coiled-coil region" evidence="1">
    <location>
        <begin position="446"/>
        <end position="501"/>
    </location>
</feature>
<gene>
    <name evidence="4" type="ORF">A2912_00165</name>
</gene>
<dbReference type="InterPro" id="IPR011109">
    <property type="entry name" value="DNA_bind_recombinase_dom"/>
</dbReference>
<feature type="domain" description="Recombinase" evidence="3">
    <location>
        <begin position="245"/>
        <end position="352"/>
    </location>
</feature>
<evidence type="ECO:0008006" key="6">
    <source>
        <dbReference type="Google" id="ProtNLM"/>
    </source>
</evidence>
<dbReference type="SUPFAM" id="SSF53041">
    <property type="entry name" value="Resolvase-like"/>
    <property type="match status" value="1"/>
</dbReference>
<dbReference type="Gene3D" id="3.90.1750.20">
    <property type="entry name" value="Putative Large Serine Recombinase, Chain B, Domain 2"/>
    <property type="match status" value="1"/>
</dbReference>
<dbReference type="PANTHER" id="PTHR30461:SF23">
    <property type="entry name" value="DNA RECOMBINASE-RELATED"/>
    <property type="match status" value="1"/>
</dbReference>
<dbReference type="EMBL" id="MHIN01000050">
    <property type="protein sequence ID" value="OGY53273.1"/>
    <property type="molecule type" value="Genomic_DNA"/>
</dbReference>
<evidence type="ECO:0000313" key="4">
    <source>
        <dbReference type="EMBL" id="OGY53273.1"/>
    </source>
</evidence>
<dbReference type="PANTHER" id="PTHR30461">
    <property type="entry name" value="DNA-INVERTASE FROM LAMBDOID PROPHAGE"/>
    <property type="match status" value="1"/>
</dbReference>
<feature type="domain" description="Resolvase/invertase-type recombinase catalytic" evidence="2">
    <location>
        <begin position="92"/>
        <end position="238"/>
    </location>
</feature>
<dbReference type="GO" id="GO:0003677">
    <property type="term" value="F:DNA binding"/>
    <property type="evidence" value="ECO:0007669"/>
    <property type="project" value="InterPro"/>
</dbReference>
<keyword evidence="1" id="KW-0175">Coiled coil</keyword>
<dbReference type="Pfam" id="PF07508">
    <property type="entry name" value="Recombinase"/>
    <property type="match status" value="1"/>
</dbReference>
<dbReference type="InterPro" id="IPR036162">
    <property type="entry name" value="Resolvase-like_N_sf"/>
</dbReference>